<protein>
    <submittedName>
        <fullName evidence="2">Uncharacterized protein</fullName>
    </submittedName>
</protein>
<name>A0A139BWW1_9PROT</name>
<evidence type="ECO:0000313" key="3">
    <source>
        <dbReference type="Proteomes" id="UP000070578"/>
    </source>
</evidence>
<gene>
    <name evidence="2" type="ORF">AWT59_0742</name>
</gene>
<dbReference type="Proteomes" id="UP000070578">
    <property type="component" value="Unassembled WGS sequence"/>
</dbReference>
<reference evidence="2 3" key="2">
    <citation type="submission" date="2016-03" db="EMBL/GenBank/DDBJ databases">
        <title>New uncultured bacterium of the family Gallionellaceae from acid mine drainage: description and reconstruction of genome based on metagenomic analysis of microbial community.</title>
        <authorList>
            <person name="Kadnikov V."/>
            <person name="Ivasenko D."/>
            <person name="Beletsky A."/>
            <person name="Mardanov A."/>
            <person name="Danilova E."/>
            <person name="Pimenov N."/>
            <person name="Karnachuk O."/>
            <person name="Ravin N."/>
        </authorList>
    </citation>
    <scope>NUCLEOTIDE SEQUENCE [LARGE SCALE GENOMIC DNA]</scope>
    <source>
        <strain evidence="2">ShG14-8</strain>
    </source>
</reference>
<evidence type="ECO:0000256" key="1">
    <source>
        <dbReference type="SAM" id="SignalP"/>
    </source>
</evidence>
<feature type="signal peptide" evidence="1">
    <location>
        <begin position="1"/>
        <end position="21"/>
    </location>
</feature>
<dbReference type="AlphaFoldDB" id="A0A139BWW1"/>
<proteinExistence type="predicted"/>
<dbReference type="EMBL" id="LSLI01000010">
    <property type="protein sequence ID" value="KXS33185.1"/>
    <property type="molecule type" value="Genomic_DNA"/>
</dbReference>
<organism evidence="2 3">
    <name type="scientific">Candidatus Gallionella acididurans</name>
    <dbReference type="NCBI Taxonomy" id="1796491"/>
    <lineage>
        <taxon>Bacteria</taxon>
        <taxon>Pseudomonadati</taxon>
        <taxon>Pseudomonadota</taxon>
        <taxon>Betaproteobacteria</taxon>
        <taxon>Nitrosomonadales</taxon>
        <taxon>Gallionellaceae</taxon>
        <taxon>Gallionella</taxon>
    </lineage>
</organism>
<sequence length="188" mass="21219">MFCIRTLLAMLFLLPLSVAFAADWQYAGIVGRDKASFFDAADIQYPDKDTVRLWVKDIAEKTIWGYFKSRDGDQIMDESARKIASGYTPEFLKLESARRMLPADFKMQDALATMVSDEIIANKAGVPSVTSTYFEIDCRGRRIAPLTVIKYRKNGSIAKSQTPQQAKYFYIVPDSSGDWLAMLVCPRS</sequence>
<feature type="chain" id="PRO_5007484030" evidence="1">
    <location>
        <begin position="22"/>
        <end position="188"/>
    </location>
</feature>
<keyword evidence="1" id="KW-0732">Signal</keyword>
<accession>A0A139BWW1</accession>
<evidence type="ECO:0000313" key="2">
    <source>
        <dbReference type="EMBL" id="KXS33185.1"/>
    </source>
</evidence>
<reference evidence="2 3" key="1">
    <citation type="submission" date="2016-02" db="EMBL/GenBank/DDBJ databases">
        <authorList>
            <person name="Wen L."/>
            <person name="He K."/>
            <person name="Yang H."/>
        </authorList>
    </citation>
    <scope>NUCLEOTIDE SEQUENCE [LARGE SCALE GENOMIC DNA]</scope>
    <source>
        <strain evidence="2">ShG14-8</strain>
    </source>
</reference>
<comment type="caution">
    <text evidence="2">The sequence shown here is derived from an EMBL/GenBank/DDBJ whole genome shotgun (WGS) entry which is preliminary data.</text>
</comment>